<comment type="caution">
    <text evidence="2">The sequence shown here is derived from an EMBL/GenBank/DDBJ whole genome shotgun (WGS) entry which is preliminary data.</text>
</comment>
<keyword evidence="1" id="KW-0812">Transmembrane</keyword>
<evidence type="ECO:0000313" key="3">
    <source>
        <dbReference type="Proteomes" id="UP001606134"/>
    </source>
</evidence>
<dbReference type="RefSeq" id="WP_394406009.1">
    <property type="nucleotide sequence ID" value="NZ_JBIGIC010000001.1"/>
</dbReference>
<proteinExistence type="predicted"/>
<protein>
    <recommendedName>
        <fullName evidence="4">Major facilitator superfamily (MFS) profile domain-containing protein</fullName>
    </recommendedName>
</protein>
<evidence type="ECO:0000313" key="2">
    <source>
        <dbReference type="EMBL" id="MFG6485415.1"/>
    </source>
</evidence>
<dbReference type="Proteomes" id="UP001606134">
    <property type="component" value="Unassembled WGS sequence"/>
</dbReference>
<name>A0ABW7H688_9BURK</name>
<accession>A0ABW7H688</accession>
<gene>
    <name evidence="2" type="ORF">ACG04R_01955</name>
</gene>
<keyword evidence="1" id="KW-1133">Transmembrane helix</keyword>
<evidence type="ECO:0008006" key="4">
    <source>
        <dbReference type="Google" id="ProtNLM"/>
    </source>
</evidence>
<reference evidence="2 3" key="1">
    <citation type="submission" date="2024-08" db="EMBL/GenBank/DDBJ databases">
        <authorList>
            <person name="Lu H."/>
        </authorList>
    </citation>
    <scope>NUCLEOTIDE SEQUENCE [LARGE SCALE GENOMIC DNA]</scope>
    <source>
        <strain evidence="2 3">BYS78W</strain>
    </source>
</reference>
<dbReference type="EMBL" id="JBIGIC010000001">
    <property type="protein sequence ID" value="MFG6485415.1"/>
    <property type="molecule type" value="Genomic_DNA"/>
</dbReference>
<keyword evidence="1" id="KW-0472">Membrane</keyword>
<keyword evidence="3" id="KW-1185">Reference proteome</keyword>
<organism evidence="2 3">
    <name type="scientific">Pelomonas candidula</name>
    <dbReference type="NCBI Taxonomy" id="3299025"/>
    <lineage>
        <taxon>Bacteria</taxon>
        <taxon>Pseudomonadati</taxon>
        <taxon>Pseudomonadota</taxon>
        <taxon>Betaproteobacteria</taxon>
        <taxon>Burkholderiales</taxon>
        <taxon>Sphaerotilaceae</taxon>
        <taxon>Roseateles</taxon>
    </lineage>
</organism>
<evidence type="ECO:0000256" key="1">
    <source>
        <dbReference type="SAM" id="Phobius"/>
    </source>
</evidence>
<feature type="transmembrane region" description="Helical" evidence="1">
    <location>
        <begin position="12"/>
        <end position="39"/>
    </location>
</feature>
<sequence>MSEGAGSVLARFVLLCLLAVATLGFGAAGLCGAVFTFMGTIGLFQGGPENFSAAILVISVPSLLIGGALAWWLGRKFFRASTADP</sequence>
<feature type="transmembrane region" description="Helical" evidence="1">
    <location>
        <begin position="51"/>
        <end position="73"/>
    </location>
</feature>